<reference evidence="1 2" key="1">
    <citation type="submission" date="2017-10" db="EMBL/GenBank/DDBJ databases">
        <title>Bifidobacterium xylocopum sp. nov. and Bifidobacterium aemilianum sp. nov., from the carpenter bee (Xylocopa violacea) digestive tract.</title>
        <authorList>
            <person name="Alberoni D."/>
            <person name="Baffoni L."/>
            <person name="Di Gioia D."/>
            <person name="Gaggia F."/>
            <person name="Biavati B."/>
        </authorList>
    </citation>
    <scope>NUCLEOTIDE SEQUENCE [LARGE SCALE GENOMIC DNA]</scope>
    <source>
        <strain evidence="1 2">XV10</strain>
    </source>
</reference>
<proteinExistence type="predicted"/>
<evidence type="ECO:0000313" key="2">
    <source>
        <dbReference type="Proteomes" id="UP000252530"/>
    </source>
</evidence>
<evidence type="ECO:0000313" key="1">
    <source>
        <dbReference type="EMBL" id="RBP97882.1"/>
    </source>
</evidence>
<dbReference type="EMBL" id="PDCG01000003">
    <property type="protein sequence ID" value="RBP97882.1"/>
    <property type="molecule type" value="Genomic_DNA"/>
</dbReference>
<organism evidence="1 2">
    <name type="scientific">Bifidobacterium aemilianum</name>
    <dbReference type="NCBI Taxonomy" id="2493120"/>
    <lineage>
        <taxon>Bacteria</taxon>
        <taxon>Bacillati</taxon>
        <taxon>Actinomycetota</taxon>
        <taxon>Actinomycetes</taxon>
        <taxon>Bifidobacteriales</taxon>
        <taxon>Bifidobacteriaceae</taxon>
        <taxon>Bifidobacterium</taxon>
    </lineage>
</organism>
<keyword evidence="2" id="KW-1185">Reference proteome</keyword>
<comment type="caution">
    <text evidence="1">The sequence shown here is derived from an EMBL/GenBank/DDBJ whole genome shotgun (WGS) entry which is preliminary data.</text>
</comment>
<dbReference type="Proteomes" id="UP000252530">
    <property type="component" value="Unassembled WGS sequence"/>
</dbReference>
<name>A0A366K9G0_9BIFI</name>
<gene>
    <name evidence="1" type="ORF">CRD60_04675</name>
</gene>
<accession>A0A366K9G0</accession>
<protein>
    <submittedName>
        <fullName evidence="1">Uncharacterized protein</fullName>
    </submittedName>
</protein>
<dbReference type="AlphaFoldDB" id="A0A366K9G0"/>
<dbReference type="RefSeq" id="WP_113860131.1">
    <property type="nucleotide sequence ID" value="NZ_PDCG01000003.1"/>
</dbReference>
<sequence>MTSFDRLRTLHSLATNAASTLSASTTWDMTLEEVCYQAFLAGMGTGADVLLAQCDSRLDDALHGVDDPLSAVLAFSVVTKTHGDVKLNIARLQHPSLAGFEPLEETHER</sequence>